<gene>
    <name evidence="2" type="ORF">X801_00626</name>
</gene>
<dbReference type="Proteomes" id="UP000243686">
    <property type="component" value="Unassembled WGS sequence"/>
</dbReference>
<sequence length="120" mass="13194">MIFVVILQLDINEIEHSDITPGTQADPIRREYSTIQNESGEMPLTGSVAAAEDHNDVCLVNRRTEGFSSATLPDDQDFLDLMMKLGEPGHKGKPLPDEDSPGNSISEHHITVSIDRSHAE</sequence>
<organism evidence="2 3">
    <name type="scientific">Opisthorchis viverrini</name>
    <name type="common">Southeast Asian liver fluke</name>
    <dbReference type="NCBI Taxonomy" id="6198"/>
    <lineage>
        <taxon>Eukaryota</taxon>
        <taxon>Metazoa</taxon>
        <taxon>Spiralia</taxon>
        <taxon>Lophotrochozoa</taxon>
        <taxon>Platyhelminthes</taxon>
        <taxon>Trematoda</taxon>
        <taxon>Digenea</taxon>
        <taxon>Opisthorchiida</taxon>
        <taxon>Opisthorchiata</taxon>
        <taxon>Opisthorchiidae</taxon>
        <taxon>Opisthorchis</taxon>
    </lineage>
</organism>
<keyword evidence="3" id="KW-1185">Reference proteome</keyword>
<dbReference type="AlphaFoldDB" id="A0A1S8X9R8"/>
<accession>A0A1S8X9R8</accession>
<evidence type="ECO:0000256" key="1">
    <source>
        <dbReference type="SAM" id="MobiDB-lite"/>
    </source>
</evidence>
<evidence type="ECO:0000313" key="3">
    <source>
        <dbReference type="Proteomes" id="UP000243686"/>
    </source>
</evidence>
<evidence type="ECO:0000313" key="2">
    <source>
        <dbReference type="EMBL" id="OON23464.1"/>
    </source>
</evidence>
<proteinExistence type="predicted"/>
<feature type="non-terminal residue" evidence="2">
    <location>
        <position position="120"/>
    </location>
</feature>
<feature type="compositionally biased region" description="Basic and acidic residues" evidence="1">
    <location>
        <begin position="87"/>
        <end position="96"/>
    </location>
</feature>
<dbReference type="EMBL" id="KV891541">
    <property type="protein sequence ID" value="OON23464.1"/>
    <property type="molecule type" value="Genomic_DNA"/>
</dbReference>
<name>A0A1S8X9R8_OPIVI</name>
<feature type="region of interest" description="Disordered" evidence="1">
    <location>
        <begin position="84"/>
        <end position="120"/>
    </location>
</feature>
<protein>
    <submittedName>
        <fullName evidence="2">Uncharacterized protein</fullName>
    </submittedName>
</protein>
<feature type="compositionally biased region" description="Basic and acidic residues" evidence="1">
    <location>
        <begin position="106"/>
        <end position="120"/>
    </location>
</feature>
<reference evidence="2 3" key="1">
    <citation type="submission" date="2015-03" db="EMBL/GenBank/DDBJ databases">
        <title>Draft genome of the nematode, Opisthorchis viverrini.</title>
        <authorList>
            <person name="Mitreva M."/>
        </authorList>
    </citation>
    <scope>NUCLEOTIDE SEQUENCE [LARGE SCALE GENOMIC DNA]</scope>
    <source>
        <strain evidence="2">Khon Kaen</strain>
    </source>
</reference>